<dbReference type="Pfam" id="PF00465">
    <property type="entry name" value="Fe-ADH"/>
    <property type="match status" value="1"/>
</dbReference>
<evidence type="ECO:0000256" key="2">
    <source>
        <dbReference type="ARBA" id="ARBA00023002"/>
    </source>
</evidence>
<dbReference type="GO" id="GO:0050093">
    <property type="term" value="F:methanol dehydrogenase (NAD+) activity"/>
    <property type="evidence" value="ECO:0007669"/>
    <property type="project" value="UniProtKB-EC"/>
</dbReference>
<keyword evidence="3" id="KW-0520">NAD</keyword>
<evidence type="ECO:0000259" key="4">
    <source>
        <dbReference type="Pfam" id="PF00465"/>
    </source>
</evidence>
<dbReference type="PROSITE" id="PS00060">
    <property type="entry name" value="ADH_IRON_2"/>
    <property type="match status" value="1"/>
</dbReference>
<dbReference type="PANTHER" id="PTHR11496">
    <property type="entry name" value="ALCOHOL DEHYDROGENASE"/>
    <property type="match status" value="1"/>
</dbReference>
<dbReference type="PROSITE" id="PS00913">
    <property type="entry name" value="ADH_IRON_1"/>
    <property type="match status" value="1"/>
</dbReference>
<dbReference type="AlphaFoldDB" id="A0A6N8HY64"/>
<dbReference type="CDD" id="cd14865">
    <property type="entry name" value="Fe-ADH-like"/>
    <property type="match status" value="1"/>
</dbReference>
<dbReference type="OrthoDB" id="9804734at2"/>
<dbReference type="EMBL" id="VWXL01000047">
    <property type="protein sequence ID" value="MVB10766.1"/>
    <property type="molecule type" value="Genomic_DNA"/>
</dbReference>
<evidence type="ECO:0000256" key="3">
    <source>
        <dbReference type="ARBA" id="ARBA00023027"/>
    </source>
</evidence>
<keyword evidence="2 6" id="KW-0560">Oxidoreductase</keyword>
<name>A0A6N8HY64_9FIRM</name>
<dbReference type="EC" id="1.1.1.244" evidence="6"/>
<evidence type="ECO:0000313" key="6">
    <source>
        <dbReference type="EMBL" id="MVB10766.1"/>
    </source>
</evidence>
<dbReference type="SUPFAM" id="SSF56796">
    <property type="entry name" value="Dehydroquinate synthase-like"/>
    <property type="match status" value="1"/>
</dbReference>
<dbReference type="InterPro" id="IPR001670">
    <property type="entry name" value="ADH_Fe/GldA"/>
</dbReference>
<protein>
    <submittedName>
        <fullName evidence="6">NAD-dependent methanol dehydrogenase</fullName>
        <ecNumber evidence="6">1.1.1.244</ecNumber>
    </submittedName>
</protein>
<dbReference type="Gene3D" id="3.40.50.1970">
    <property type="match status" value="1"/>
</dbReference>
<dbReference type="InterPro" id="IPR039697">
    <property type="entry name" value="Alcohol_dehydrogenase_Fe"/>
</dbReference>
<dbReference type="InterPro" id="IPR056798">
    <property type="entry name" value="ADH_Fe_C"/>
</dbReference>
<accession>A0A6N8HY64</accession>
<comment type="caution">
    <text evidence="6">The sequence shown here is derived from an EMBL/GenBank/DDBJ whole genome shotgun (WGS) entry which is preliminary data.</text>
</comment>
<dbReference type="Gene3D" id="1.20.1090.10">
    <property type="entry name" value="Dehydroquinate synthase-like - alpha domain"/>
    <property type="match status" value="1"/>
</dbReference>
<dbReference type="FunFam" id="3.40.50.1970:FF:000003">
    <property type="entry name" value="Alcohol dehydrogenase, iron-containing"/>
    <property type="match status" value="1"/>
</dbReference>
<proteinExistence type="inferred from homology"/>
<feature type="domain" description="Alcohol dehydrogenase iron-type/glycerol dehydrogenase GldA" evidence="4">
    <location>
        <begin position="11"/>
        <end position="182"/>
    </location>
</feature>
<keyword evidence="7" id="KW-1185">Reference proteome</keyword>
<gene>
    <name evidence="6" type="primary">mdh</name>
    <name evidence="6" type="ORF">CAFE_14640</name>
</gene>
<evidence type="ECO:0000313" key="7">
    <source>
        <dbReference type="Proteomes" id="UP000469440"/>
    </source>
</evidence>
<dbReference type="InterPro" id="IPR018211">
    <property type="entry name" value="ADH_Fe_CS"/>
</dbReference>
<evidence type="ECO:0000259" key="5">
    <source>
        <dbReference type="Pfam" id="PF25137"/>
    </source>
</evidence>
<dbReference type="Proteomes" id="UP000469440">
    <property type="component" value="Unassembled WGS sequence"/>
</dbReference>
<dbReference type="GO" id="GO:0046872">
    <property type="term" value="F:metal ion binding"/>
    <property type="evidence" value="ECO:0007669"/>
    <property type="project" value="InterPro"/>
</dbReference>
<comment type="similarity">
    <text evidence="1">Belongs to the iron-containing alcohol dehydrogenase family.</text>
</comment>
<dbReference type="RefSeq" id="WP_066648977.1">
    <property type="nucleotide sequence ID" value="NZ_VWXL01000047.1"/>
</dbReference>
<reference evidence="6 7" key="1">
    <citation type="submission" date="2019-09" db="EMBL/GenBank/DDBJ databases">
        <title>Genome sequence of Clostridium sp. EA1.</title>
        <authorList>
            <person name="Poehlein A."/>
            <person name="Bengelsdorf F.R."/>
            <person name="Daniel R."/>
        </authorList>
    </citation>
    <scope>NUCLEOTIDE SEQUENCE [LARGE SCALE GENOMIC DNA]</scope>
    <source>
        <strain evidence="6 7">EA1</strain>
    </source>
</reference>
<sequence>MLPDYFEFCNPPKLLSGQFALENIPSVLTDLRAEKPLLLSDSMLEKIGVLRTVSDALLSGGIPPRGCFTEIPPDSSSAVVNRAAALYRSLGCDSLIAVGGGSVLDTAKGVKLLISQGIDDILSAMGCENIDCGARIPFIAVPTTAGTGSEATMVAVILDPEKQIKMEFISSHLLPDAAVLDPRMTLTLPARITASTGMDALCHAVEAYTCLQKNPLSDTFAVSAITLIRDSLSVSVRNEKDQKARYAMANAAFMAGAAFSNSMVGMIHAIGHALGGVCHVPHGEAMTILMPICMEYNFDKIGDLYGELLLPLAGPEAFAGTPEGKRGRETISVIRRMTAEYHDLCGLPMSLRETPAKREDFVSVAKTALNDGAMIVNPKYVGEQEILEILEKAF</sequence>
<dbReference type="PANTHER" id="PTHR11496:SF102">
    <property type="entry name" value="ALCOHOL DEHYDROGENASE 4"/>
    <property type="match status" value="1"/>
</dbReference>
<feature type="domain" description="Fe-containing alcohol dehydrogenase-like C-terminal" evidence="5">
    <location>
        <begin position="193"/>
        <end position="394"/>
    </location>
</feature>
<dbReference type="Pfam" id="PF25137">
    <property type="entry name" value="ADH_Fe_C"/>
    <property type="match status" value="1"/>
</dbReference>
<organism evidence="6 7">
    <name type="scientific">Caproicibacter fermentans</name>
    <dbReference type="NCBI Taxonomy" id="2576756"/>
    <lineage>
        <taxon>Bacteria</taxon>
        <taxon>Bacillati</taxon>
        <taxon>Bacillota</taxon>
        <taxon>Clostridia</taxon>
        <taxon>Eubacteriales</taxon>
        <taxon>Acutalibacteraceae</taxon>
        <taxon>Caproicibacter</taxon>
    </lineage>
</organism>
<evidence type="ECO:0000256" key="1">
    <source>
        <dbReference type="ARBA" id="ARBA00007358"/>
    </source>
</evidence>